<dbReference type="Proteomes" id="UP001064489">
    <property type="component" value="Chromosome 9"/>
</dbReference>
<organism evidence="1 2">
    <name type="scientific">Acer negundo</name>
    <name type="common">Box elder</name>
    <dbReference type="NCBI Taxonomy" id="4023"/>
    <lineage>
        <taxon>Eukaryota</taxon>
        <taxon>Viridiplantae</taxon>
        <taxon>Streptophyta</taxon>
        <taxon>Embryophyta</taxon>
        <taxon>Tracheophyta</taxon>
        <taxon>Spermatophyta</taxon>
        <taxon>Magnoliopsida</taxon>
        <taxon>eudicotyledons</taxon>
        <taxon>Gunneridae</taxon>
        <taxon>Pentapetalae</taxon>
        <taxon>rosids</taxon>
        <taxon>malvids</taxon>
        <taxon>Sapindales</taxon>
        <taxon>Sapindaceae</taxon>
        <taxon>Hippocastanoideae</taxon>
        <taxon>Acereae</taxon>
        <taxon>Acer</taxon>
    </lineage>
</organism>
<dbReference type="EMBL" id="JAJSOW010000001">
    <property type="protein sequence ID" value="KAI9199940.1"/>
    <property type="molecule type" value="Genomic_DNA"/>
</dbReference>
<evidence type="ECO:0000313" key="2">
    <source>
        <dbReference type="Proteomes" id="UP001064489"/>
    </source>
</evidence>
<protein>
    <submittedName>
        <fullName evidence="1">Uncharacterized protein</fullName>
    </submittedName>
</protein>
<proteinExistence type="predicted"/>
<reference evidence="1" key="2">
    <citation type="submission" date="2023-02" db="EMBL/GenBank/DDBJ databases">
        <authorList>
            <person name="Swenson N.G."/>
            <person name="Wegrzyn J.L."/>
            <person name="Mcevoy S.L."/>
        </authorList>
    </citation>
    <scope>NUCLEOTIDE SEQUENCE</scope>
    <source>
        <strain evidence="1">91603</strain>
        <tissue evidence="1">Leaf</tissue>
    </source>
</reference>
<evidence type="ECO:0000313" key="1">
    <source>
        <dbReference type="EMBL" id="KAI9199940.1"/>
    </source>
</evidence>
<accession>A0AAD5JHQ9</accession>
<keyword evidence="2" id="KW-1185">Reference proteome</keyword>
<gene>
    <name evidence="1" type="ORF">LWI28_000563</name>
</gene>
<name>A0AAD5JHQ9_ACENE</name>
<dbReference type="AlphaFoldDB" id="A0AAD5JHQ9"/>
<sequence>MLDCYLKGSSWEFRGFTTEWVNLSVVLSDRRRQLHSGKGQLQVCSKGKTQGSASGELLCLLHEELIVFSKLR</sequence>
<comment type="caution">
    <text evidence="1">The sequence shown here is derived from an EMBL/GenBank/DDBJ whole genome shotgun (WGS) entry which is preliminary data.</text>
</comment>
<reference evidence="1" key="1">
    <citation type="journal article" date="2022" name="Plant J.">
        <title>Strategies of tolerance reflected in two North American maple genomes.</title>
        <authorList>
            <person name="McEvoy S.L."/>
            <person name="Sezen U.U."/>
            <person name="Trouern-Trend A."/>
            <person name="McMahon S.M."/>
            <person name="Schaberg P.G."/>
            <person name="Yang J."/>
            <person name="Wegrzyn J.L."/>
            <person name="Swenson N.G."/>
        </authorList>
    </citation>
    <scope>NUCLEOTIDE SEQUENCE</scope>
    <source>
        <strain evidence="1">91603</strain>
    </source>
</reference>